<evidence type="ECO:0000313" key="3">
    <source>
        <dbReference type="EMBL" id="CAK8987489.1"/>
    </source>
</evidence>
<protein>
    <submittedName>
        <fullName evidence="2">Uncharacterized protein</fullName>
    </submittedName>
</protein>
<proteinExistence type="predicted"/>
<name>A0ABP0HA29_9DINO</name>
<dbReference type="EMBL" id="CAXAMM010000447">
    <property type="protein sequence ID" value="CAK8987489.1"/>
    <property type="molecule type" value="Genomic_DNA"/>
</dbReference>
<feature type="compositionally biased region" description="Basic residues" evidence="1">
    <location>
        <begin position="8"/>
        <end position="25"/>
    </location>
</feature>
<keyword evidence="4" id="KW-1185">Reference proteome</keyword>
<gene>
    <name evidence="2" type="ORF">SCF082_LOCUS821</name>
    <name evidence="3" type="ORF">SCF082_LOCUS995</name>
</gene>
<accession>A0ABP0HA29</accession>
<dbReference type="EMBL" id="CAXAMM010000336">
    <property type="protein sequence ID" value="CAK8987061.1"/>
    <property type="molecule type" value="Genomic_DNA"/>
</dbReference>
<comment type="caution">
    <text evidence="2">The sequence shown here is derived from an EMBL/GenBank/DDBJ whole genome shotgun (WGS) entry which is preliminary data.</text>
</comment>
<organism evidence="2 4">
    <name type="scientific">Durusdinium trenchii</name>
    <dbReference type="NCBI Taxonomy" id="1381693"/>
    <lineage>
        <taxon>Eukaryota</taxon>
        <taxon>Sar</taxon>
        <taxon>Alveolata</taxon>
        <taxon>Dinophyceae</taxon>
        <taxon>Suessiales</taxon>
        <taxon>Symbiodiniaceae</taxon>
        <taxon>Durusdinium</taxon>
    </lineage>
</organism>
<dbReference type="Gene3D" id="1.10.150.50">
    <property type="entry name" value="Transcription Factor, Ets-1"/>
    <property type="match status" value="1"/>
</dbReference>
<evidence type="ECO:0000313" key="4">
    <source>
        <dbReference type="Proteomes" id="UP001642464"/>
    </source>
</evidence>
<feature type="region of interest" description="Disordered" evidence="1">
    <location>
        <begin position="1"/>
        <end position="49"/>
    </location>
</feature>
<evidence type="ECO:0000256" key="1">
    <source>
        <dbReference type="SAM" id="MobiDB-lite"/>
    </source>
</evidence>
<reference evidence="2 4" key="1">
    <citation type="submission" date="2024-02" db="EMBL/GenBank/DDBJ databases">
        <authorList>
            <person name="Chen Y."/>
            <person name="Shah S."/>
            <person name="Dougan E. K."/>
            <person name="Thang M."/>
            <person name="Chan C."/>
        </authorList>
    </citation>
    <scope>NUCLEOTIDE SEQUENCE [LARGE SCALE GENOMIC DNA]</scope>
</reference>
<dbReference type="InterPro" id="IPR013761">
    <property type="entry name" value="SAM/pointed_sf"/>
</dbReference>
<sequence length="272" mass="30505">MGRVQPSSRRRNRGQRQRRRNRRRMAASEGQVELGQRSRSPGVLGTSFLGSGHADGRGLASSLTTNYTSDDCWAFFKKRGLVAVSGEGERCSIHHERNLRWTNELATFLNNEMNRLFNNDRLFNLQEMPDSFYHAEFKMGTNRHTVQTSPSQALDLNGASKFWACVSVEKKQGMELTAAQVSERIRHMGGAAFQGYASTCLEQGINAKTAWQLTDENLRNVLHVHHESHRVTLLEEFKCFQPDRSGALLHSELVSPPVAGNVFSTPETGGTQ</sequence>
<evidence type="ECO:0000313" key="2">
    <source>
        <dbReference type="EMBL" id="CAK8987061.1"/>
    </source>
</evidence>
<dbReference type="Proteomes" id="UP001642464">
    <property type="component" value="Unassembled WGS sequence"/>
</dbReference>